<feature type="transmembrane region" description="Helical" evidence="6">
    <location>
        <begin position="255"/>
        <end position="273"/>
    </location>
</feature>
<dbReference type="EMBL" id="JAAZWO010000002">
    <property type="protein sequence ID" value="MBC2396636.1"/>
    <property type="molecule type" value="Genomic_DNA"/>
</dbReference>
<feature type="transmembrane region" description="Helical" evidence="6">
    <location>
        <begin position="142"/>
        <end position="160"/>
    </location>
</feature>
<protein>
    <submittedName>
        <fullName evidence="7">FtsW/RodA/SpoVE family cell cycle protein</fullName>
    </submittedName>
</protein>
<comment type="caution">
    <text evidence="7">The sequence shown here is derived from an EMBL/GenBank/DDBJ whole genome shotgun (WGS) entry which is preliminary data.</text>
</comment>
<evidence type="ECO:0000313" key="8">
    <source>
        <dbReference type="Proteomes" id="UP000563151"/>
    </source>
</evidence>
<keyword evidence="4 6" id="KW-1133">Transmembrane helix</keyword>
<dbReference type="GO" id="GO:0051301">
    <property type="term" value="P:cell division"/>
    <property type="evidence" value="ECO:0007669"/>
    <property type="project" value="InterPro"/>
</dbReference>
<dbReference type="GO" id="GO:0005886">
    <property type="term" value="C:plasma membrane"/>
    <property type="evidence" value="ECO:0007669"/>
    <property type="project" value="TreeGrafter"/>
</dbReference>
<dbReference type="AlphaFoldDB" id="A0A923E7N8"/>
<dbReference type="Proteomes" id="UP000563151">
    <property type="component" value="Unassembled WGS sequence"/>
</dbReference>
<keyword evidence="8" id="KW-1185">Reference proteome</keyword>
<keyword evidence="3" id="KW-0133">Cell shape</keyword>
<accession>A0A923E7N8</accession>
<feature type="transmembrane region" description="Helical" evidence="6">
    <location>
        <begin position="371"/>
        <end position="393"/>
    </location>
</feature>
<evidence type="ECO:0000256" key="4">
    <source>
        <dbReference type="ARBA" id="ARBA00022989"/>
    </source>
</evidence>
<dbReference type="InterPro" id="IPR001182">
    <property type="entry name" value="FtsW/RodA"/>
</dbReference>
<feature type="transmembrane region" description="Helical" evidence="6">
    <location>
        <begin position="117"/>
        <end position="135"/>
    </location>
</feature>
<evidence type="ECO:0000256" key="6">
    <source>
        <dbReference type="SAM" id="Phobius"/>
    </source>
</evidence>
<dbReference type="GO" id="GO:0015648">
    <property type="term" value="F:lipid-linked peptidoglycan transporter activity"/>
    <property type="evidence" value="ECO:0007669"/>
    <property type="project" value="TreeGrafter"/>
</dbReference>
<feature type="transmembrane region" description="Helical" evidence="6">
    <location>
        <begin position="82"/>
        <end position="105"/>
    </location>
</feature>
<dbReference type="PANTHER" id="PTHR30474">
    <property type="entry name" value="CELL CYCLE PROTEIN"/>
    <property type="match status" value="1"/>
</dbReference>
<feature type="transmembrane region" description="Helical" evidence="6">
    <location>
        <begin position="207"/>
        <end position="224"/>
    </location>
</feature>
<evidence type="ECO:0000256" key="1">
    <source>
        <dbReference type="ARBA" id="ARBA00004141"/>
    </source>
</evidence>
<dbReference type="GO" id="GO:0008360">
    <property type="term" value="P:regulation of cell shape"/>
    <property type="evidence" value="ECO:0007669"/>
    <property type="project" value="UniProtKB-KW"/>
</dbReference>
<sequence length="432" mass="49042">MGIKENKIVKEYLNNVLLEIKNKEVHEEIELEIIGHIEDLYNAYRDSGVTSEESIKKAILEMGEAKIIGEKLNKVHKGKIELGIVIPSILMGFFGVFLMFFMVGYNGYFNKTMGIKTIISWIIGLTFAVILYKFDYRRIKKYCIKIFIGANLMLFLRLLYQNTTNGLKRVIHIGNVSVDVISIYLFLICITLPGVLEKVKTEKNKKIFYLIAIYAVPSFLTILMPSMMDLIIYNSIFIVVAINSKFSWKYVIPMPVASASIIIIKIISSPFIMKRVICFFDINRDPNGMGYFYKQIDNLMKLSGFFGNGIDNNVKLLPQAHTDFIFMTIVYSCGWIVALTFIALTIFFLVRLIKSSKLVKDSYGKSIVKAFTTLFIIEFSGNILVSLNLMPIMGVSCPFISYGGTSMIINTASIGIIMSIYKRKSYAVLVNN</sequence>
<name>A0A923E7N8_CLOTT</name>
<evidence type="ECO:0000256" key="3">
    <source>
        <dbReference type="ARBA" id="ARBA00022960"/>
    </source>
</evidence>
<organism evidence="7 8">
    <name type="scientific">Clostridium tetanomorphum</name>
    <dbReference type="NCBI Taxonomy" id="1553"/>
    <lineage>
        <taxon>Bacteria</taxon>
        <taxon>Bacillati</taxon>
        <taxon>Bacillota</taxon>
        <taxon>Clostridia</taxon>
        <taxon>Eubacteriales</taxon>
        <taxon>Clostridiaceae</taxon>
        <taxon>Clostridium</taxon>
    </lineage>
</organism>
<evidence type="ECO:0000313" key="7">
    <source>
        <dbReference type="EMBL" id="MBC2396636.1"/>
    </source>
</evidence>
<dbReference type="Pfam" id="PF01098">
    <property type="entry name" value="FTSW_RODA_SPOVE"/>
    <property type="match status" value="1"/>
</dbReference>
<dbReference type="RefSeq" id="WP_035144891.1">
    <property type="nucleotide sequence ID" value="NZ_JAAZWO010000002.1"/>
</dbReference>
<proteinExistence type="predicted"/>
<dbReference type="NCBIfam" id="NF038403">
    <property type="entry name" value="perm_prefix_1"/>
    <property type="match status" value="1"/>
</dbReference>
<dbReference type="InterPro" id="IPR047928">
    <property type="entry name" value="Perm_prefix_1"/>
</dbReference>
<dbReference type="PANTHER" id="PTHR30474:SF1">
    <property type="entry name" value="PEPTIDOGLYCAN GLYCOSYLTRANSFERASE MRDB"/>
    <property type="match status" value="1"/>
</dbReference>
<evidence type="ECO:0000256" key="2">
    <source>
        <dbReference type="ARBA" id="ARBA00022692"/>
    </source>
</evidence>
<feature type="transmembrane region" description="Helical" evidence="6">
    <location>
        <begin position="324"/>
        <end position="350"/>
    </location>
</feature>
<feature type="transmembrane region" description="Helical" evidence="6">
    <location>
        <begin position="172"/>
        <end position="195"/>
    </location>
</feature>
<evidence type="ECO:0000256" key="5">
    <source>
        <dbReference type="ARBA" id="ARBA00023136"/>
    </source>
</evidence>
<gene>
    <name evidence="7" type="ORF">HGG79_02425</name>
</gene>
<keyword evidence="5 6" id="KW-0472">Membrane</keyword>
<keyword evidence="2 6" id="KW-0812">Transmembrane</keyword>
<reference evidence="7 8" key="1">
    <citation type="submission" date="2020-04" db="EMBL/GenBank/DDBJ databases">
        <title>Genomic insights into acetone-butanol-ethanol (ABE) fermentation by sequencing solventogenic clostridia strains.</title>
        <authorList>
            <person name="Brown S."/>
        </authorList>
    </citation>
    <scope>NUCLEOTIDE SEQUENCE [LARGE SCALE GENOMIC DNA]</scope>
    <source>
        <strain evidence="7 8">DJ011</strain>
    </source>
</reference>
<comment type="subcellular location">
    <subcellularLocation>
        <location evidence="1">Membrane</location>
        <topology evidence="1">Multi-pass membrane protein</topology>
    </subcellularLocation>
</comment>
<feature type="transmembrane region" description="Helical" evidence="6">
    <location>
        <begin position="399"/>
        <end position="421"/>
    </location>
</feature>
<dbReference type="GO" id="GO:0032153">
    <property type="term" value="C:cell division site"/>
    <property type="evidence" value="ECO:0007669"/>
    <property type="project" value="TreeGrafter"/>
</dbReference>